<gene>
    <name evidence="1" type="ORF">HMPREF9625_01514</name>
</gene>
<reference evidence="1" key="2">
    <citation type="submission" date="2013-03" db="EMBL/GenBank/DDBJ databases">
        <title>The Genome Sequence of Oribacterium sp. ACB1.</title>
        <authorList>
            <consortium name="The Broad Institute Genomics Platform"/>
            <consortium name="The Broad Institute Genome Sequencing Center for Infectious Disease"/>
            <person name="Earl A."/>
            <person name="Ward D."/>
            <person name="Feldgarden M."/>
            <person name="Gevers D."/>
            <person name="Sizova M."/>
            <person name="Hazen A."/>
            <person name="Epstein S."/>
            <person name="Walker B."/>
            <person name="Young S."/>
            <person name="Zeng Q."/>
            <person name="Gargeya S."/>
            <person name="Fitzgerald M."/>
            <person name="Haas B."/>
            <person name="Abouelleil A."/>
            <person name="Allen A.W."/>
            <person name="Alvarado L."/>
            <person name="Arachchi H.M."/>
            <person name="Berlin A.M."/>
            <person name="Chapman S.B."/>
            <person name="Gainer-Dewar J."/>
            <person name="Goldberg J."/>
            <person name="Griggs A."/>
            <person name="Gujja S."/>
            <person name="Hansen M."/>
            <person name="Howarth C."/>
            <person name="Imamovic A."/>
            <person name="Ireland A."/>
            <person name="Larimer J."/>
            <person name="McCowan C."/>
            <person name="Murphy C."/>
            <person name="Pearson M."/>
            <person name="Poon T.W."/>
            <person name="Priest M."/>
            <person name="Roberts A."/>
            <person name="Saif S."/>
            <person name="Shea T."/>
            <person name="Sisk P."/>
            <person name="Sykes S."/>
            <person name="Wortman J."/>
            <person name="Nusbaum C."/>
            <person name="Birren B."/>
        </authorList>
    </citation>
    <scope>NUCLEOTIDE SEQUENCE [LARGE SCALE GENOMIC DNA]</scope>
    <source>
        <strain evidence="1">ACB1</strain>
    </source>
</reference>
<dbReference type="STRING" id="796943.HMPREF9625_01514"/>
<organism evidence="1 2">
    <name type="scientific">Oribacterium parvum ACB1</name>
    <dbReference type="NCBI Taxonomy" id="796943"/>
    <lineage>
        <taxon>Bacteria</taxon>
        <taxon>Bacillati</taxon>
        <taxon>Bacillota</taxon>
        <taxon>Clostridia</taxon>
        <taxon>Lachnospirales</taxon>
        <taxon>Lachnospiraceae</taxon>
        <taxon>Oribacterium</taxon>
    </lineage>
</organism>
<accession>G9WQ81</accession>
<dbReference type="HOGENOM" id="CLU_914778_0_0_9"/>
<dbReference type="RefSeq" id="WP_009535360.1">
    <property type="nucleotide sequence ID" value="NZ_KE148312.1"/>
</dbReference>
<dbReference type="EMBL" id="AFZC02000002">
    <property type="protein sequence ID" value="EHL09541.1"/>
    <property type="molecule type" value="Genomic_DNA"/>
</dbReference>
<reference evidence="1" key="1">
    <citation type="submission" date="2011-08" db="EMBL/GenBank/DDBJ databases">
        <authorList>
            <consortium name="The Broad Institute Genome Sequencing Platform"/>
            <person name="Earl A."/>
            <person name="Ward D."/>
            <person name="Feldgarden M."/>
            <person name="Gevers D."/>
            <person name="Sizova M."/>
            <person name="Hazen A."/>
            <person name="Epstein S."/>
            <person name="Young S.K."/>
            <person name="Zeng Q."/>
            <person name="Gargeya S."/>
            <person name="Fitzgerald M."/>
            <person name="Haas B."/>
            <person name="Abouelleil A."/>
            <person name="Alvarado L."/>
            <person name="Arachchi H.M."/>
            <person name="Berlin A."/>
            <person name="Brown A."/>
            <person name="Chapman S.B."/>
            <person name="Chen Z."/>
            <person name="Dunbar C."/>
            <person name="Freedman E."/>
            <person name="Gearin G."/>
            <person name="Gellesch M."/>
            <person name="Goldberg J."/>
            <person name="Griggs A."/>
            <person name="Gujja S."/>
            <person name="Heiman D."/>
            <person name="Howarth C."/>
            <person name="Larson L."/>
            <person name="Lui A."/>
            <person name="MacDonald P.J.P."/>
            <person name="Montmayeur A."/>
            <person name="Murphy C."/>
            <person name="Neiman D."/>
            <person name="Pearson M."/>
            <person name="Priest M."/>
            <person name="Roberts A."/>
            <person name="Saif S."/>
            <person name="Shea T."/>
            <person name="Shenoy N."/>
            <person name="Sisk P."/>
            <person name="Stolte C."/>
            <person name="Sykes S."/>
            <person name="Wortman J."/>
            <person name="Nusbaum C."/>
            <person name="Birren B."/>
        </authorList>
    </citation>
    <scope>NUCLEOTIDE SEQUENCE</scope>
    <source>
        <strain evidence="1">ACB1</strain>
    </source>
</reference>
<evidence type="ECO:0000313" key="2">
    <source>
        <dbReference type="Proteomes" id="UP000018461"/>
    </source>
</evidence>
<comment type="caution">
    <text evidence="1">The sequence shown here is derived from an EMBL/GenBank/DDBJ whole genome shotgun (WGS) entry which is preliminary data.</text>
</comment>
<dbReference type="PATRIC" id="fig|796943.3.peg.1979"/>
<dbReference type="AlphaFoldDB" id="G9WQ81"/>
<dbReference type="Proteomes" id="UP000018461">
    <property type="component" value="Unassembled WGS sequence"/>
</dbReference>
<keyword evidence="2" id="KW-1185">Reference proteome</keyword>
<protein>
    <submittedName>
        <fullName evidence="1">Uncharacterized protein</fullName>
    </submittedName>
</protein>
<name>G9WQ81_9FIRM</name>
<sequence>MNSCIICPIYEKERDFNYALEFYQSKIQYGIKEDIYYIFSYETHKEHFEEKFKKMFPEEILLSLVIPDNLNQYKSPVTVKKLFGVFNLYEKYDYIAVVDCECLFIRSANVTEVLYTIWKKQSFLVCNKSYLLHDILKTTVYMLGLENNQELKRDTDNYLLNCWFSDIPVYCSENVKDFHQWLYSRPNLDDLFNERKITDYYLYILYLYLEKGYRFRTLNYWSPWGIMEDVSFTHPKSCNSIEKEIGTHWSSNPTSNNEDAIILFHRDHQVSIEQFKKFLRESKLKYIGRRYAPFLIKVKNWLKI</sequence>
<evidence type="ECO:0000313" key="1">
    <source>
        <dbReference type="EMBL" id="EHL09541.1"/>
    </source>
</evidence>
<proteinExistence type="predicted"/>